<keyword evidence="4" id="KW-0547">Nucleotide-binding</keyword>
<dbReference type="EMBL" id="BTCL01000014">
    <property type="protein sequence ID" value="GMK46686.1"/>
    <property type="molecule type" value="Genomic_DNA"/>
</dbReference>
<dbReference type="PANTHER" id="PTHR32309">
    <property type="entry name" value="TYROSINE-PROTEIN KINASE"/>
    <property type="match status" value="1"/>
</dbReference>
<evidence type="ECO:0000256" key="1">
    <source>
        <dbReference type="ARBA" id="ARBA00007316"/>
    </source>
</evidence>
<feature type="domain" description="AAA" evidence="9">
    <location>
        <begin position="41"/>
        <end position="196"/>
    </location>
</feature>
<gene>
    <name evidence="10" type="primary">ywqD</name>
    <name evidence="10" type="ORF">PghCCS26_38150</name>
</gene>
<keyword evidence="3" id="KW-0808">Transferase</keyword>
<evidence type="ECO:0000256" key="8">
    <source>
        <dbReference type="ARBA" id="ARBA00051245"/>
    </source>
</evidence>
<dbReference type="Proteomes" id="UP001285921">
    <property type="component" value="Unassembled WGS sequence"/>
</dbReference>
<protein>
    <recommendedName>
        <fullName evidence="2">non-specific protein-tyrosine kinase</fullName>
        <ecNumber evidence="2">2.7.10.2</ecNumber>
    </recommendedName>
</protein>
<evidence type="ECO:0000259" key="9">
    <source>
        <dbReference type="Pfam" id="PF13614"/>
    </source>
</evidence>
<reference evidence="10 11" key="1">
    <citation type="submission" date="2023-05" db="EMBL/GenBank/DDBJ databases">
        <title>Draft genome of Paenibacillus sp. CCS26.</title>
        <authorList>
            <person name="Akita H."/>
            <person name="Shinto Y."/>
            <person name="Kimura Z."/>
        </authorList>
    </citation>
    <scope>NUCLEOTIDE SEQUENCE [LARGE SCALE GENOMIC DNA]</scope>
    <source>
        <strain evidence="10 11">CCS26</strain>
    </source>
</reference>
<evidence type="ECO:0000313" key="10">
    <source>
        <dbReference type="EMBL" id="GMK46686.1"/>
    </source>
</evidence>
<dbReference type="RefSeq" id="WP_317980886.1">
    <property type="nucleotide sequence ID" value="NZ_BTCL01000014.1"/>
</dbReference>
<evidence type="ECO:0000256" key="7">
    <source>
        <dbReference type="ARBA" id="ARBA00023137"/>
    </source>
</evidence>
<evidence type="ECO:0000256" key="2">
    <source>
        <dbReference type="ARBA" id="ARBA00011903"/>
    </source>
</evidence>
<evidence type="ECO:0000313" key="11">
    <source>
        <dbReference type="Proteomes" id="UP001285921"/>
    </source>
</evidence>
<comment type="caution">
    <text evidence="10">The sequence shown here is derived from an EMBL/GenBank/DDBJ whole genome shotgun (WGS) entry which is preliminary data.</text>
</comment>
<keyword evidence="7" id="KW-0829">Tyrosine-protein kinase</keyword>
<dbReference type="InterPro" id="IPR025669">
    <property type="entry name" value="AAA_dom"/>
</dbReference>
<evidence type="ECO:0000256" key="5">
    <source>
        <dbReference type="ARBA" id="ARBA00022777"/>
    </source>
</evidence>
<proteinExistence type="inferred from homology"/>
<dbReference type="Pfam" id="PF13614">
    <property type="entry name" value="AAA_31"/>
    <property type="match status" value="1"/>
</dbReference>
<accession>A0ABQ6NNK1</accession>
<comment type="similarity">
    <text evidence="1">Belongs to the CpsD/CapB family.</text>
</comment>
<dbReference type="CDD" id="cd05387">
    <property type="entry name" value="BY-kinase"/>
    <property type="match status" value="1"/>
</dbReference>
<dbReference type="NCBIfam" id="TIGR01007">
    <property type="entry name" value="eps_fam"/>
    <property type="match status" value="1"/>
</dbReference>
<organism evidence="10 11">
    <name type="scientific">Paenibacillus glycanilyticus</name>
    <dbReference type="NCBI Taxonomy" id="126569"/>
    <lineage>
        <taxon>Bacteria</taxon>
        <taxon>Bacillati</taxon>
        <taxon>Bacillota</taxon>
        <taxon>Bacilli</taxon>
        <taxon>Bacillales</taxon>
        <taxon>Paenibacillaceae</taxon>
        <taxon>Paenibacillus</taxon>
    </lineage>
</organism>
<dbReference type="InterPro" id="IPR005702">
    <property type="entry name" value="Wzc-like_C"/>
</dbReference>
<dbReference type="PANTHER" id="PTHR32309:SF13">
    <property type="entry name" value="FERRIC ENTEROBACTIN TRANSPORT PROTEIN FEPE"/>
    <property type="match status" value="1"/>
</dbReference>
<dbReference type="InterPro" id="IPR050445">
    <property type="entry name" value="Bact_polysacc_biosynth/exp"/>
</dbReference>
<keyword evidence="11" id="KW-1185">Reference proteome</keyword>
<dbReference type="SUPFAM" id="SSF52540">
    <property type="entry name" value="P-loop containing nucleoside triphosphate hydrolases"/>
    <property type="match status" value="1"/>
</dbReference>
<keyword evidence="5 10" id="KW-0418">Kinase</keyword>
<name>A0ABQ6NNK1_9BACL</name>
<evidence type="ECO:0000256" key="3">
    <source>
        <dbReference type="ARBA" id="ARBA00022679"/>
    </source>
</evidence>
<comment type="catalytic activity">
    <reaction evidence="8">
        <text>L-tyrosyl-[protein] + ATP = O-phospho-L-tyrosyl-[protein] + ADP + H(+)</text>
        <dbReference type="Rhea" id="RHEA:10596"/>
        <dbReference type="Rhea" id="RHEA-COMP:10136"/>
        <dbReference type="Rhea" id="RHEA-COMP:20101"/>
        <dbReference type="ChEBI" id="CHEBI:15378"/>
        <dbReference type="ChEBI" id="CHEBI:30616"/>
        <dbReference type="ChEBI" id="CHEBI:46858"/>
        <dbReference type="ChEBI" id="CHEBI:61978"/>
        <dbReference type="ChEBI" id="CHEBI:456216"/>
        <dbReference type="EC" id="2.7.10.2"/>
    </reaction>
</comment>
<dbReference type="Gene3D" id="3.40.50.300">
    <property type="entry name" value="P-loop containing nucleotide triphosphate hydrolases"/>
    <property type="match status" value="1"/>
</dbReference>
<keyword evidence="6" id="KW-0067">ATP-binding</keyword>
<evidence type="ECO:0000256" key="6">
    <source>
        <dbReference type="ARBA" id="ARBA00022840"/>
    </source>
</evidence>
<dbReference type="InterPro" id="IPR027417">
    <property type="entry name" value="P-loop_NTPase"/>
</dbReference>
<evidence type="ECO:0000256" key="4">
    <source>
        <dbReference type="ARBA" id="ARBA00022741"/>
    </source>
</evidence>
<dbReference type="EC" id="2.7.10.2" evidence="2"/>
<dbReference type="GO" id="GO:0016301">
    <property type="term" value="F:kinase activity"/>
    <property type="evidence" value="ECO:0007669"/>
    <property type="project" value="UniProtKB-KW"/>
</dbReference>
<sequence length="226" mass="25119">MYRNVHESKLVAHVNSSSSLSEAYRTLRTNIMFSGIDDPVRTIMLTSASPGEGKTTTVANLAVTFAHEGKKTLLVDADLRKPSVHIMFKKSNRSGLTDALFKENPWQEIVHETEIEHLHLLTAGIIPPNPSEILSSRRMSELVEEWRVHYDVILFDTPPLLAVADGMILSALCDGVILVIKSGKTKFTSARKVLSQLEFAKARVLGTVLNNKKRSKDSGYHYGYGQ</sequence>